<protein>
    <recommendedName>
        <fullName evidence="3">Transposase</fullName>
    </recommendedName>
</protein>
<proteinExistence type="predicted"/>
<accession>A0ABX0P5C8</accession>
<evidence type="ECO:0000313" key="1">
    <source>
        <dbReference type="EMBL" id="NIA52433.1"/>
    </source>
</evidence>
<dbReference type="RefSeq" id="WP_166855962.1">
    <property type="nucleotide sequence ID" value="NZ_JAAQOM010000001.1"/>
</dbReference>
<reference evidence="1 2" key="1">
    <citation type="submission" date="2020-03" db="EMBL/GenBank/DDBJ databases">
        <title>Genome sequence of strain Massilia sp. TW-1.</title>
        <authorList>
            <person name="Chaudhary D.K."/>
        </authorList>
    </citation>
    <scope>NUCLEOTIDE SEQUENCE [LARGE SCALE GENOMIC DNA]</scope>
    <source>
        <strain evidence="1 2">TW-1</strain>
    </source>
</reference>
<dbReference type="Proteomes" id="UP000716322">
    <property type="component" value="Unassembled WGS sequence"/>
</dbReference>
<sequence>MDQLESSTSKDAVWRSRLQRHAQSGKTIAAFCRDESVSTATFHIWRAKLAAAGAHSVTPAQPATFIDLGAVKNTAGVTPAACPPTPTTSPAGIDVRIDLGDGIVLTITRR</sequence>
<dbReference type="EMBL" id="JAAQOM010000001">
    <property type="protein sequence ID" value="NIA52433.1"/>
    <property type="molecule type" value="Genomic_DNA"/>
</dbReference>
<organism evidence="1 2">
    <name type="scientific">Telluria antibiotica</name>
    <dbReference type="NCBI Taxonomy" id="2717319"/>
    <lineage>
        <taxon>Bacteria</taxon>
        <taxon>Pseudomonadati</taxon>
        <taxon>Pseudomonadota</taxon>
        <taxon>Betaproteobacteria</taxon>
        <taxon>Burkholderiales</taxon>
        <taxon>Oxalobacteraceae</taxon>
        <taxon>Telluria group</taxon>
        <taxon>Telluria</taxon>
    </lineage>
</organism>
<evidence type="ECO:0008006" key="3">
    <source>
        <dbReference type="Google" id="ProtNLM"/>
    </source>
</evidence>
<name>A0ABX0P5C8_9BURK</name>
<comment type="caution">
    <text evidence="1">The sequence shown here is derived from an EMBL/GenBank/DDBJ whole genome shotgun (WGS) entry which is preliminary data.</text>
</comment>
<dbReference type="NCBIfam" id="NF047593">
    <property type="entry name" value="IS66_ISAeme5_TnpA"/>
    <property type="match status" value="1"/>
</dbReference>
<evidence type="ECO:0000313" key="2">
    <source>
        <dbReference type="Proteomes" id="UP000716322"/>
    </source>
</evidence>
<keyword evidence="2" id="KW-1185">Reference proteome</keyword>
<gene>
    <name evidence="1" type="ORF">HAV22_02035</name>
</gene>